<gene>
    <name evidence="6" type="ORF">B1A_03121</name>
</gene>
<evidence type="ECO:0000256" key="4">
    <source>
        <dbReference type="ARBA" id="ARBA00022691"/>
    </source>
</evidence>
<feature type="non-terminal residue" evidence="6">
    <location>
        <position position="162"/>
    </location>
</feature>
<dbReference type="InterPro" id="IPR029063">
    <property type="entry name" value="SAM-dependent_MTases_sf"/>
</dbReference>
<dbReference type="EMBL" id="AUZX01002298">
    <property type="protein sequence ID" value="EQD77089.1"/>
    <property type="molecule type" value="Genomic_DNA"/>
</dbReference>
<organism evidence="6">
    <name type="scientific">mine drainage metagenome</name>
    <dbReference type="NCBI Taxonomy" id="410659"/>
    <lineage>
        <taxon>unclassified sequences</taxon>
        <taxon>metagenomes</taxon>
        <taxon>ecological metagenomes</taxon>
    </lineage>
</organism>
<reference evidence="6" key="2">
    <citation type="journal article" date="2014" name="ISME J.">
        <title>Microbial stratification in low pH oxic and suboxic macroscopic growths along an acid mine drainage.</title>
        <authorList>
            <person name="Mendez-Garcia C."/>
            <person name="Mesa V."/>
            <person name="Sprenger R.R."/>
            <person name="Richter M."/>
            <person name="Diez M.S."/>
            <person name="Solano J."/>
            <person name="Bargiela R."/>
            <person name="Golyshina O.V."/>
            <person name="Manteca A."/>
            <person name="Ramos J.L."/>
            <person name="Gallego J.R."/>
            <person name="Llorente I."/>
            <person name="Martins Dos Santos V.A."/>
            <person name="Jensen O.N."/>
            <person name="Pelaez A.I."/>
            <person name="Sanchez J."/>
            <person name="Ferrer M."/>
        </authorList>
    </citation>
    <scope>NUCLEOTIDE SEQUENCE</scope>
</reference>
<reference evidence="6" key="1">
    <citation type="submission" date="2013-08" db="EMBL/GenBank/DDBJ databases">
        <authorList>
            <person name="Mendez C."/>
            <person name="Richter M."/>
            <person name="Ferrer M."/>
            <person name="Sanchez J."/>
        </authorList>
    </citation>
    <scope>NUCLEOTIDE SEQUENCE</scope>
</reference>
<proteinExistence type="inferred from homology"/>
<keyword evidence="2 6" id="KW-0489">Methyltransferase</keyword>
<dbReference type="SUPFAM" id="SSF53335">
    <property type="entry name" value="S-adenosyl-L-methionine-dependent methyltransferases"/>
    <property type="match status" value="1"/>
</dbReference>
<dbReference type="PRINTS" id="PR00506">
    <property type="entry name" value="D21N6MTFRASE"/>
</dbReference>
<evidence type="ECO:0000256" key="3">
    <source>
        <dbReference type="ARBA" id="ARBA00022679"/>
    </source>
</evidence>
<feature type="domain" description="DNA methylase N-4/N-6" evidence="5">
    <location>
        <begin position="2"/>
        <end position="153"/>
    </location>
</feature>
<dbReference type="AlphaFoldDB" id="T1D6Q5"/>
<name>T1D6Q5_9ZZZZ</name>
<evidence type="ECO:0000313" key="6">
    <source>
        <dbReference type="EMBL" id="EQD77089.1"/>
    </source>
</evidence>
<evidence type="ECO:0000259" key="5">
    <source>
        <dbReference type="Pfam" id="PF01555"/>
    </source>
</evidence>
<dbReference type="GO" id="GO:0003677">
    <property type="term" value="F:DNA binding"/>
    <property type="evidence" value="ECO:0007669"/>
    <property type="project" value="InterPro"/>
</dbReference>
<comment type="similarity">
    <text evidence="1">Belongs to the N(4)/N(6)-methyltransferase family.</text>
</comment>
<dbReference type="Pfam" id="PF01555">
    <property type="entry name" value="N6_N4_Mtase"/>
    <property type="match status" value="1"/>
</dbReference>
<dbReference type="GO" id="GO:0032259">
    <property type="term" value="P:methylation"/>
    <property type="evidence" value="ECO:0007669"/>
    <property type="project" value="UniProtKB-KW"/>
</dbReference>
<dbReference type="InterPro" id="IPR002052">
    <property type="entry name" value="DNA_methylase_N6_adenine_CS"/>
</dbReference>
<dbReference type="InterPro" id="IPR002295">
    <property type="entry name" value="N4/N6-MTase_EcoPI_Mod-like"/>
</dbReference>
<evidence type="ECO:0000256" key="2">
    <source>
        <dbReference type="ARBA" id="ARBA00022603"/>
    </source>
</evidence>
<dbReference type="InterPro" id="IPR002941">
    <property type="entry name" value="DNA_methylase_N4/N6"/>
</dbReference>
<evidence type="ECO:0000256" key="1">
    <source>
        <dbReference type="ARBA" id="ARBA00006594"/>
    </source>
</evidence>
<sequence length="162" mass="19158">MDLVFADPPYNLQLQNDLMRPNQTKVNAVRDDWDRFSSFSDYDNFSTSMAQRCKRVMKKDAVIWVIGTYHNIFRIGKIMQDLGFWILNDIIWIKTNPMPNFRGTRFTNAHETLIFASRDKDSKYTFHYKSMKIFNEDLQMRSDWLIPICAGSERIKADGKKV</sequence>
<dbReference type="PROSITE" id="PS00092">
    <property type="entry name" value="N6_MTASE"/>
    <property type="match status" value="1"/>
</dbReference>
<dbReference type="Gene3D" id="3.40.50.150">
    <property type="entry name" value="Vaccinia Virus protein VP39"/>
    <property type="match status" value="1"/>
</dbReference>
<keyword evidence="4" id="KW-0949">S-adenosyl-L-methionine</keyword>
<comment type="caution">
    <text evidence="6">The sequence shown here is derived from an EMBL/GenBank/DDBJ whole genome shotgun (WGS) entry which is preliminary data.</text>
</comment>
<dbReference type="GO" id="GO:0008170">
    <property type="term" value="F:N-methyltransferase activity"/>
    <property type="evidence" value="ECO:0007669"/>
    <property type="project" value="InterPro"/>
</dbReference>
<accession>T1D6Q5</accession>
<keyword evidence="3 6" id="KW-0808">Transferase</keyword>
<protein>
    <submittedName>
        <fullName evidence="6">Adenine specific DNA methyltransferase</fullName>
    </submittedName>
</protein>